<evidence type="ECO:0000256" key="3">
    <source>
        <dbReference type="ARBA" id="ARBA00012972"/>
    </source>
</evidence>
<comment type="caution">
    <text evidence="5">The sequence shown here is derived from an EMBL/GenBank/DDBJ whole genome shotgun (WGS) entry which is preliminary data.</text>
</comment>
<comment type="pathway">
    <text evidence="1">Carbohydrate metabolism; tricarboxylic acid cycle; isocitrate from oxaloacetate: step 1/2.</text>
</comment>
<dbReference type="SUPFAM" id="SSF48256">
    <property type="entry name" value="Citrate synthase"/>
    <property type="match status" value="1"/>
</dbReference>
<protein>
    <recommendedName>
        <fullName evidence="3">citrate synthase (unknown stereospecificity)</fullName>
        <ecNumber evidence="3">2.3.3.16</ecNumber>
    </recommendedName>
</protein>
<dbReference type="Gene3D" id="1.10.580.10">
    <property type="entry name" value="Citrate Synthase, domain 1"/>
    <property type="match status" value="1"/>
</dbReference>
<dbReference type="PANTHER" id="PTHR11739:SF4">
    <property type="entry name" value="CITRATE SYNTHASE, PEROXISOMAL"/>
    <property type="match status" value="1"/>
</dbReference>
<dbReference type="EC" id="2.3.3.16" evidence="3"/>
<dbReference type="InterPro" id="IPR036969">
    <property type="entry name" value="Citrate_synthase_sf"/>
</dbReference>
<dbReference type="PANTHER" id="PTHR11739">
    <property type="entry name" value="CITRATE SYNTHASE"/>
    <property type="match status" value="1"/>
</dbReference>
<evidence type="ECO:0000256" key="1">
    <source>
        <dbReference type="ARBA" id="ARBA00004751"/>
    </source>
</evidence>
<dbReference type="InterPro" id="IPR009061">
    <property type="entry name" value="DNA-bd_dom_put_sf"/>
</dbReference>
<reference evidence="5 6" key="1">
    <citation type="submission" date="2017-08" db="EMBL/GenBank/DDBJ databases">
        <title>Infants hospitalized years apart are colonized by the same room-sourced microbial strains.</title>
        <authorList>
            <person name="Brooks B."/>
            <person name="Olm M.R."/>
            <person name="Firek B.A."/>
            <person name="Baker R."/>
            <person name="Thomas B.C."/>
            <person name="Morowitz M.J."/>
            <person name="Banfield J.F."/>
        </authorList>
    </citation>
    <scope>NUCLEOTIDE SEQUENCE [LARGE SCALE GENOMIC DNA]</scope>
    <source>
        <strain evidence="5">S2_005_003_R2_42</strain>
    </source>
</reference>
<dbReference type="EMBL" id="QFPO01000005">
    <property type="protein sequence ID" value="PZQ16513.1"/>
    <property type="molecule type" value="Genomic_DNA"/>
</dbReference>
<organism evidence="5 6">
    <name type="scientific">Rhodanobacter denitrificans</name>
    <dbReference type="NCBI Taxonomy" id="666685"/>
    <lineage>
        <taxon>Bacteria</taxon>
        <taxon>Pseudomonadati</taxon>
        <taxon>Pseudomonadota</taxon>
        <taxon>Gammaproteobacteria</taxon>
        <taxon>Lysobacterales</taxon>
        <taxon>Rhodanobacteraceae</taxon>
        <taxon>Rhodanobacter</taxon>
    </lineage>
</organism>
<gene>
    <name evidence="5" type="ORF">DI564_07740</name>
</gene>
<dbReference type="Pfam" id="PF00285">
    <property type="entry name" value="Citrate_synt"/>
    <property type="match status" value="1"/>
</dbReference>
<keyword evidence="4" id="KW-0808">Transferase</keyword>
<evidence type="ECO:0000256" key="2">
    <source>
        <dbReference type="ARBA" id="ARBA00010566"/>
    </source>
</evidence>
<name>A0A2W5MG75_9GAMM</name>
<accession>A0A2W5MG75</accession>
<comment type="similarity">
    <text evidence="2">Belongs to the citrate synthase family.</text>
</comment>
<dbReference type="CDD" id="cd06102">
    <property type="entry name" value="citrate_synt_like_2"/>
    <property type="match status" value="1"/>
</dbReference>
<dbReference type="GO" id="GO:0005975">
    <property type="term" value="P:carbohydrate metabolic process"/>
    <property type="evidence" value="ECO:0007669"/>
    <property type="project" value="TreeGrafter"/>
</dbReference>
<proteinExistence type="inferred from homology"/>
<dbReference type="Proteomes" id="UP000249046">
    <property type="component" value="Unassembled WGS sequence"/>
</dbReference>
<evidence type="ECO:0000313" key="6">
    <source>
        <dbReference type="Proteomes" id="UP000249046"/>
    </source>
</evidence>
<dbReference type="GO" id="GO:0005829">
    <property type="term" value="C:cytosol"/>
    <property type="evidence" value="ECO:0007669"/>
    <property type="project" value="TreeGrafter"/>
</dbReference>
<dbReference type="InterPro" id="IPR016142">
    <property type="entry name" value="Citrate_synth-like_lrg_a-sub"/>
</dbReference>
<dbReference type="GO" id="GO:0006099">
    <property type="term" value="P:tricarboxylic acid cycle"/>
    <property type="evidence" value="ECO:0007669"/>
    <property type="project" value="UniProtKB-UniPathway"/>
</dbReference>
<evidence type="ECO:0000256" key="4">
    <source>
        <dbReference type="ARBA" id="ARBA00022679"/>
    </source>
</evidence>
<dbReference type="AlphaFoldDB" id="A0A2W5MG75"/>
<dbReference type="Gene3D" id="1.10.1660.10">
    <property type="match status" value="1"/>
</dbReference>
<dbReference type="InterPro" id="IPR016143">
    <property type="entry name" value="Citrate_synth-like_sm_a-sub"/>
</dbReference>
<dbReference type="InterPro" id="IPR002020">
    <property type="entry name" value="Citrate_synthase"/>
</dbReference>
<dbReference type="SUPFAM" id="SSF46955">
    <property type="entry name" value="Putative DNA-binding domain"/>
    <property type="match status" value="1"/>
</dbReference>
<dbReference type="Gene3D" id="1.10.230.10">
    <property type="entry name" value="Cytochrome P450-Terp, domain 2"/>
    <property type="match status" value="1"/>
</dbReference>
<evidence type="ECO:0000313" key="5">
    <source>
        <dbReference type="EMBL" id="PZQ16513.1"/>
    </source>
</evidence>
<dbReference type="UniPathway" id="UPA00223">
    <property type="reaction ID" value="UER00717"/>
</dbReference>
<sequence length="456" mass="48439">MEAVLARILGGGIRACTTPCVTTGAGSARNLAPSDALINLDRSDQHIVSDGDYIPAGEAIAVLGISAATLYAYVSRGLIESRPGEDHRSRVYRRRDVERLASRKRVGRGAARGAAQSLDRGLPVMETRISLIRPDGPYYRGQSAIGLVRAGAALEDAARVLWDCGDRDPFASASDEVWPASVAAILADPRLPPLERTLAAIPLLAIESPHSFSASPLARRETAARLLRQNAALLIGERAGTRPVHRLLAQHWKRGDARLDTLVRAALVLCADHELNVSAFAARVVASTGAHLHATVCAGLAALSGPRHGGATTRAYAFIRESLQADSIDAFVSARWRRGEDLPGFGHALYPDGDPRARELMALIEAARPRPRRWDAVAALAACVEETSGQGPNIDFTLAAIAVVHDLAAEAALTLFAAGRVAGWLAHALEQQSLGGLIRPRARYAGQMPAAGDERS</sequence>
<dbReference type="GO" id="GO:0036440">
    <property type="term" value="F:citrate synthase activity"/>
    <property type="evidence" value="ECO:0007669"/>
    <property type="project" value="UniProtKB-EC"/>
</dbReference>
<dbReference type="PRINTS" id="PR00143">
    <property type="entry name" value="CITRTSNTHASE"/>
</dbReference>